<feature type="compositionally biased region" description="Basic and acidic residues" evidence="1">
    <location>
        <begin position="64"/>
        <end position="76"/>
    </location>
</feature>
<feature type="compositionally biased region" description="Basic and acidic residues" evidence="1">
    <location>
        <begin position="19"/>
        <end position="38"/>
    </location>
</feature>
<evidence type="ECO:0000313" key="3">
    <source>
        <dbReference type="EMBL" id="BAO98594.1"/>
    </source>
</evidence>
<feature type="compositionally biased region" description="Pro residues" evidence="1">
    <location>
        <begin position="320"/>
        <end position="336"/>
    </location>
</feature>
<feature type="compositionally biased region" description="Polar residues" evidence="1">
    <location>
        <begin position="361"/>
        <end position="375"/>
    </location>
</feature>
<organism evidence="3 4">
    <name type="scientific">Helicobacter pylori NY40</name>
    <dbReference type="NCBI Taxonomy" id="1426844"/>
    <lineage>
        <taxon>Bacteria</taxon>
        <taxon>Pseudomonadati</taxon>
        <taxon>Campylobacterota</taxon>
        <taxon>Epsilonproteobacteria</taxon>
        <taxon>Campylobacterales</taxon>
        <taxon>Helicobacteraceae</taxon>
        <taxon>Helicobacter</taxon>
    </lineage>
</organism>
<feature type="compositionally biased region" description="Polar residues" evidence="1">
    <location>
        <begin position="186"/>
        <end position="214"/>
    </location>
</feature>
<feature type="compositionally biased region" description="Polar residues" evidence="1">
    <location>
        <begin position="144"/>
        <end position="159"/>
    </location>
</feature>
<dbReference type="AlphaFoldDB" id="A0A060PSL6"/>
<dbReference type="EMBL" id="AP014523">
    <property type="protein sequence ID" value="BAO98594.1"/>
    <property type="molecule type" value="Genomic_DNA"/>
</dbReference>
<feature type="compositionally biased region" description="Low complexity" evidence="1">
    <location>
        <begin position="160"/>
        <end position="176"/>
    </location>
</feature>
<name>A0A060PSL6_HELPX</name>
<feature type="compositionally biased region" description="Polar residues" evidence="1">
    <location>
        <begin position="222"/>
        <end position="248"/>
    </location>
</feature>
<dbReference type="Pfam" id="PF02120">
    <property type="entry name" value="Flg_hook"/>
    <property type="match status" value="1"/>
</dbReference>
<sequence length="524" mass="58109">MPSLVNPIHTNANALNGRAKNEVKDAKNAPKSASKDFSKILNQKISKDKTAPKESLNHNALKATPKDAKEDAKALEKTPTPPHQHAQNLAKDQQAPTLKDWLNHPKTHPTAKHETQHETHETFETNPKTPNETLSKNEKKPNEVASNAHQANLPNKNPITPNHANNANKTPTTPTHSTKEPKTLKDIQTLSQKHDLNASNIQAATTPENKNPLNASDHLALKTTQTPTNHTLAKNDAKNTANLSSVLQSLEKKESHNKEHANPPNNEKKTPPLKEALQMNAIKRDKTLSKKKSEKTPIHAKTQTTAPSATPENAPKIPLKTPPLMPLIGANPPPNDNIPTPLEKEETTKEISDNKEKAKETNNSAQSAQNTQASDKTSDNKSIAPKETIKHFTQQLKQEIQEYKPPMSKISMDLFPKELGKVEVIIQKVGKNLKVSVISHNNSLQTFLDNQQDLKNSLNALGFEGVDLSFSQDSSKEQQAPKEQLREPFKEQESTPLKENALKSYQENTDHEHKETSMQITLYA</sequence>
<gene>
    <name evidence="3" type="ORF">NY40_1591</name>
</gene>
<proteinExistence type="predicted"/>
<evidence type="ECO:0000259" key="2">
    <source>
        <dbReference type="Pfam" id="PF02120"/>
    </source>
</evidence>
<dbReference type="InterPro" id="IPR038610">
    <property type="entry name" value="FliK-like_C_sf"/>
</dbReference>
<feature type="compositionally biased region" description="Polar residues" evidence="1">
    <location>
        <begin position="85"/>
        <end position="96"/>
    </location>
</feature>
<feature type="compositionally biased region" description="Basic and acidic residues" evidence="1">
    <location>
        <begin position="342"/>
        <end position="360"/>
    </location>
</feature>
<feature type="compositionally biased region" description="Basic and acidic residues" evidence="1">
    <location>
        <begin position="45"/>
        <end position="56"/>
    </location>
</feature>
<keyword evidence="3" id="KW-0282">Flagellum</keyword>
<feature type="compositionally biased region" description="Basic and acidic residues" evidence="1">
    <location>
        <begin position="474"/>
        <end position="493"/>
    </location>
</feature>
<dbReference type="Gene3D" id="3.30.750.140">
    <property type="match status" value="1"/>
</dbReference>
<dbReference type="InterPro" id="IPR021136">
    <property type="entry name" value="Flagellar_hook_control-like_C"/>
</dbReference>
<keyword evidence="3" id="KW-0969">Cilium</keyword>
<accession>A0A060PSL6</accession>
<reference evidence="3 4" key="1">
    <citation type="submission" date="2013-11" db="EMBL/GenBank/DDBJ databases">
        <title>Estimation of Helicobacter pylori bacteriophage ecology using H. pylori isolates.</title>
        <authorList>
            <person name="Uchiyama J."/>
            <person name="Takemura-Uchiyama I."/>
            <person name="Ujihara T."/>
            <person name="Matsuzaki S."/>
        </authorList>
    </citation>
    <scope>NUCLEOTIDE SEQUENCE [LARGE SCALE GENOMIC DNA]</scope>
    <source>
        <strain evidence="3 4">NY40</strain>
    </source>
</reference>
<dbReference type="Proteomes" id="UP000031662">
    <property type="component" value="Chromosome"/>
</dbReference>
<evidence type="ECO:0000256" key="1">
    <source>
        <dbReference type="SAM" id="MobiDB-lite"/>
    </source>
</evidence>
<feature type="compositionally biased region" description="Basic and acidic residues" evidence="1">
    <location>
        <begin position="250"/>
        <end position="272"/>
    </location>
</feature>
<protein>
    <submittedName>
        <fullName evidence="3">Flagellar hook-length control protein</fullName>
    </submittedName>
</protein>
<feature type="compositionally biased region" description="Basic and acidic residues" evidence="1">
    <location>
        <begin position="111"/>
        <end position="123"/>
    </location>
</feature>
<feature type="region of interest" description="Disordered" evidence="1">
    <location>
        <begin position="471"/>
        <end position="524"/>
    </location>
</feature>
<feature type="domain" description="Flagellar hook-length control protein-like C-terminal" evidence="2">
    <location>
        <begin position="397"/>
        <end position="479"/>
    </location>
</feature>
<feature type="compositionally biased region" description="Polar residues" evidence="1">
    <location>
        <begin position="301"/>
        <end position="311"/>
    </location>
</feature>
<dbReference type="HOGENOM" id="CLU_526549_0_0_7"/>
<keyword evidence="3" id="KW-0966">Cell projection</keyword>
<feature type="region of interest" description="Disordered" evidence="1">
    <location>
        <begin position="1"/>
        <end position="381"/>
    </location>
</feature>
<dbReference type="RefSeq" id="WP_041051646.1">
    <property type="nucleotide sequence ID" value="NZ_AP014523.1"/>
</dbReference>
<evidence type="ECO:0000313" key="4">
    <source>
        <dbReference type="Proteomes" id="UP000031662"/>
    </source>
</evidence>